<organism evidence="1 2">
    <name type="scientific">Pseudomonas brassicae</name>
    <dbReference type="NCBI Taxonomy" id="2708063"/>
    <lineage>
        <taxon>Bacteria</taxon>
        <taxon>Pseudomonadati</taxon>
        <taxon>Pseudomonadota</taxon>
        <taxon>Gammaproteobacteria</taxon>
        <taxon>Pseudomonadales</taxon>
        <taxon>Pseudomonadaceae</taxon>
        <taxon>Pseudomonas</taxon>
    </lineage>
</organism>
<dbReference type="Proteomes" id="UP000480410">
    <property type="component" value="Unassembled WGS sequence"/>
</dbReference>
<dbReference type="SUPFAM" id="SSF50985">
    <property type="entry name" value="RCC1/BLIP-II"/>
    <property type="match status" value="1"/>
</dbReference>
<gene>
    <name evidence="1" type="ORF">G3435_17785</name>
</gene>
<proteinExistence type="predicted"/>
<evidence type="ECO:0000313" key="2">
    <source>
        <dbReference type="Proteomes" id="UP000480410"/>
    </source>
</evidence>
<protein>
    <submittedName>
        <fullName evidence="1">Uncharacterized protein</fullName>
    </submittedName>
</protein>
<reference evidence="1 2" key="1">
    <citation type="submission" date="2020-02" db="EMBL/GenBank/DDBJ databases">
        <title>Broccoli isolated Pseudomonas sp.</title>
        <authorList>
            <person name="Fujikawa T."/>
            <person name="Sawada H."/>
        </authorList>
    </citation>
    <scope>NUCLEOTIDE SEQUENCE [LARGE SCALE GENOMIC DNA]</scope>
    <source>
        <strain evidence="1 2">MAFF212428</strain>
    </source>
</reference>
<name>A0A6M0CZF1_9PSED</name>
<dbReference type="InterPro" id="IPR009091">
    <property type="entry name" value="RCC1/BLIP-II"/>
</dbReference>
<evidence type="ECO:0000313" key="1">
    <source>
        <dbReference type="EMBL" id="NER61314.1"/>
    </source>
</evidence>
<feature type="non-terminal residue" evidence="1">
    <location>
        <position position="84"/>
    </location>
</feature>
<comment type="caution">
    <text evidence="1">The sequence shown here is derived from an EMBL/GenBank/DDBJ whole genome shotgun (WGS) entry which is preliminary data.</text>
</comment>
<sequence>MSGWGNLASGADIPPEIISQAGYTAVYGAGTAFAAQKSNGQLVAWGSAANGGTLPVDIKTLTDCCYIKGNFAAFAARRTNNRVV</sequence>
<dbReference type="Gene3D" id="2.130.10.30">
    <property type="entry name" value="Regulator of chromosome condensation 1/beta-lactamase-inhibitor protein II"/>
    <property type="match status" value="1"/>
</dbReference>
<dbReference type="EMBL" id="JAAHBV010000400">
    <property type="protein sequence ID" value="NER61314.1"/>
    <property type="molecule type" value="Genomic_DNA"/>
</dbReference>
<accession>A0A6M0CZF1</accession>
<dbReference type="AlphaFoldDB" id="A0A6M0CZF1"/>